<dbReference type="EC" id="1.1.1.25" evidence="2 6"/>
<dbReference type="EMBL" id="JAHWZX010000005">
    <property type="protein sequence ID" value="MBW4330727.1"/>
    <property type="molecule type" value="Genomic_DNA"/>
</dbReference>
<keyword evidence="4 6" id="KW-0057">Aromatic amino acid biosynthesis</keyword>
<evidence type="ECO:0000256" key="3">
    <source>
        <dbReference type="ARBA" id="ARBA00022857"/>
    </source>
</evidence>
<comment type="caution">
    <text evidence="10">The sequence shown here is derived from an EMBL/GenBank/DDBJ whole genome shotgun (WGS) entry which is preliminary data.</text>
</comment>
<dbReference type="InterPro" id="IPR022893">
    <property type="entry name" value="Shikimate_DH_fam"/>
</dbReference>
<evidence type="ECO:0000256" key="2">
    <source>
        <dbReference type="ARBA" id="ARBA00012962"/>
    </source>
</evidence>
<feature type="binding site" evidence="6">
    <location>
        <position position="68"/>
    </location>
    <ligand>
        <name>shikimate</name>
        <dbReference type="ChEBI" id="CHEBI:36208"/>
    </ligand>
</feature>
<feature type="binding site" evidence="6">
    <location>
        <position position="93"/>
    </location>
    <ligand>
        <name>shikimate</name>
        <dbReference type="ChEBI" id="CHEBI:36208"/>
    </ligand>
</feature>
<sequence>MTTNTDAPVAHVIGDPITHSKSPLIHRFWLEALEMIGDYDAVHVTPADLGEYIARQRDMPEWRGCNVTLPHKLAILDHVADKGGLRDDLGAANTVFRDENGDLAATNTDIAGFYSPLAGFPFEESHVVVIGAGGAARAALYALGKAGTARVTVMNRSPLKAMGLIAKFGLKGDVVPLGSPLPPADLLVNASSLGMRGQPALDIDLSPLPDDATVYDIVYAPLETALLAQARERDLDTIDGLEMLIGQAALAFELFFGAEPPRDRDDELRAALTA</sequence>
<dbReference type="PANTHER" id="PTHR21089">
    <property type="entry name" value="SHIKIMATE DEHYDROGENASE"/>
    <property type="match status" value="1"/>
</dbReference>
<keyword evidence="11" id="KW-1185">Reference proteome</keyword>
<comment type="pathway">
    <text evidence="1 6">Metabolic intermediate biosynthesis; chorismate biosynthesis; chorismate from D-erythrose 4-phosphate and phosphoenolpyruvate: step 4/7.</text>
</comment>
<feature type="binding site" evidence="6">
    <location>
        <position position="247"/>
    </location>
    <ligand>
        <name>shikimate</name>
        <dbReference type="ChEBI" id="CHEBI:36208"/>
    </ligand>
</feature>
<comment type="catalytic activity">
    <reaction evidence="5 6">
        <text>shikimate + NADP(+) = 3-dehydroshikimate + NADPH + H(+)</text>
        <dbReference type="Rhea" id="RHEA:17737"/>
        <dbReference type="ChEBI" id="CHEBI:15378"/>
        <dbReference type="ChEBI" id="CHEBI:16630"/>
        <dbReference type="ChEBI" id="CHEBI:36208"/>
        <dbReference type="ChEBI" id="CHEBI:57783"/>
        <dbReference type="ChEBI" id="CHEBI:58349"/>
        <dbReference type="EC" id="1.1.1.25"/>
    </reaction>
</comment>
<dbReference type="InterPro" id="IPR006151">
    <property type="entry name" value="Shikm_DH/Glu-tRNA_Rdtase"/>
</dbReference>
<feature type="binding site" evidence="6">
    <location>
        <begin position="20"/>
        <end position="22"/>
    </location>
    <ligand>
        <name>shikimate</name>
        <dbReference type="ChEBI" id="CHEBI:36208"/>
    </ligand>
</feature>
<comment type="similarity">
    <text evidence="6">Belongs to the shikimate dehydrogenase family.</text>
</comment>
<dbReference type="CDD" id="cd01065">
    <property type="entry name" value="NAD_bind_Shikimate_DH"/>
    <property type="match status" value="1"/>
</dbReference>
<dbReference type="PANTHER" id="PTHR21089:SF1">
    <property type="entry name" value="BIFUNCTIONAL 3-DEHYDROQUINATE DEHYDRATASE_SHIKIMATE DEHYDROGENASE, CHLOROPLASTIC"/>
    <property type="match status" value="1"/>
</dbReference>
<evidence type="ECO:0000313" key="11">
    <source>
        <dbReference type="Proteomes" id="UP001197214"/>
    </source>
</evidence>
<dbReference type="Pfam" id="PF08501">
    <property type="entry name" value="Shikimate_dh_N"/>
    <property type="match status" value="1"/>
</dbReference>
<dbReference type="InterPro" id="IPR041121">
    <property type="entry name" value="SDH_C"/>
</dbReference>
<dbReference type="InterPro" id="IPR013708">
    <property type="entry name" value="Shikimate_DH-bd_N"/>
</dbReference>
<feature type="domain" description="Shikimate dehydrogenase substrate binding N-terminal" evidence="8">
    <location>
        <begin position="12"/>
        <end position="95"/>
    </location>
</feature>
<feature type="binding site" evidence="6">
    <location>
        <position position="240"/>
    </location>
    <ligand>
        <name>NADP(+)</name>
        <dbReference type="ChEBI" id="CHEBI:58349"/>
    </ligand>
</feature>
<dbReference type="RefSeq" id="WP_219237835.1">
    <property type="nucleotide sequence ID" value="NZ_JAHWZX010000005.1"/>
</dbReference>
<keyword evidence="6" id="KW-0028">Amino-acid biosynthesis</keyword>
<evidence type="ECO:0000256" key="6">
    <source>
        <dbReference type="HAMAP-Rule" id="MF_00222"/>
    </source>
</evidence>
<dbReference type="Proteomes" id="UP001197214">
    <property type="component" value="Unassembled WGS sequence"/>
</dbReference>
<feature type="binding site" evidence="6">
    <location>
        <position position="109"/>
    </location>
    <ligand>
        <name>shikimate</name>
        <dbReference type="ChEBI" id="CHEBI:36208"/>
    </ligand>
</feature>
<feature type="domain" description="Quinate/shikimate 5-dehydrogenase/glutamyl-tRNA reductase" evidence="7">
    <location>
        <begin position="122"/>
        <end position="171"/>
    </location>
</feature>
<comment type="function">
    <text evidence="6">Involved in the biosynthesis of the chorismate, which leads to the biosynthesis of aromatic amino acids. Catalyzes the reversible NADPH linked reduction of 3-dehydroshikimate (DHSA) to yield shikimate (SA).</text>
</comment>
<evidence type="ECO:0000259" key="8">
    <source>
        <dbReference type="Pfam" id="PF08501"/>
    </source>
</evidence>
<comment type="subunit">
    <text evidence="6">Homodimer.</text>
</comment>
<evidence type="ECO:0000259" key="9">
    <source>
        <dbReference type="Pfam" id="PF18317"/>
    </source>
</evidence>
<keyword evidence="6" id="KW-0560">Oxidoreductase</keyword>
<reference evidence="10 11" key="1">
    <citation type="submission" date="2021-07" db="EMBL/GenBank/DDBJ databases">
        <title>Stakelama flava sp. nov., a novel endophytic bacterium isolated from branch of Kandelia candel.</title>
        <authorList>
            <person name="Tuo L."/>
        </authorList>
    </citation>
    <scope>NUCLEOTIDE SEQUENCE [LARGE SCALE GENOMIC DNA]</scope>
    <source>
        <strain evidence="10 11">CBK3Z-3</strain>
    </source>
</reference>
<keyword evidence="3 6" id="KW-0521">NADP</keyword>
<feature type="binding site" evidence="6">
    <location>
        <position position="219"/>
    </location>
    <ligand>
        <name>shikimate</name>
        <dbReference type="ChEBI" id="CHEBI:36208"/>
    </ligand>
</feature>
<comment type="caution">
    <text evidence="6">Lacks conserved residue(s) required for the propagation of feature annotation.</text>
</comment>
<evidence type="ECO:0000256" key="4">
    <source>
        <dbReference type="ARBA" id="ARBA00023141"/>
    </source>
</evidence>
<name>A0ABS6XKJ3_9SPHN</name>
<evidence type="ECO:0000259" key="7">
    <source>
        <dbReference type="Pfam" id="PF01488"/>
    </source>
</evidence>
<organism evidence="10 11">
    <name type="scientific">Stakelama flava</name>
    <dbReference type="NCBI Taxonomy" id="2860338"/>
    <lineage>
        <taxon>Bacteria</taxon>
        <taxon>Pseudomonadati</taxon>
        <taxon>Pseudomonadota</taxon>
        <taxon>Alphaproteobacteria</taxon>
        <taxon>Sphingomonadales</taxon>
        <taxon>Sphingomonadaceae</taxon>
        <taxon>Stakelama</taxon>
    </lineage>
</organism>
<dbReference type="HAMAP" id="MF_00222">
    <property type="entry name" value="Shikimate_DH_AroE"/>
    <property type="match status" value="1"/>
</dbReference>
<dbReference type="Pfam" id="PF18317">
    <property type="entry name" value="SDH_C"/>
    <property type="match status" value="1"/>
</dbReference>
<feature type="active site" description="Proton acceptor" evidence="6">
    <location>
        <position position="72"/>
    </location>
</feature>
<evidence type="ECO:0000313" key="10">
    <source>
        <dbReference type="EMBL" id="MBW4330727.1"/>
    </source>
</evidence>
<dbReference type="Pfam" id="PF01488">
    <property type="entry name" value="Shikimate_DH"/>
    <property type="match status" value="1"/>
</dbReference>
<feature type="binding site" evidence="6">
    <location>
        <position position="217"/>
    </location>
    <ligand>
        <name>NADP(+)</name>
        <dbReference type="ChEBI" id="CHEBI:58349"/>
    </ligand>
</feature>
<feature type="domain" description="SDH C-terminal" evidence="9">
    <location>
        <begin position="240"/>
        <end position="263"/>
    </location>
</feature>
<gene>
    <name evidence="6" type="primary">aroE</name>
    <name evidence="10" type="ORF">KY084_07520</name>
</gene>
<accession>A0ABS6XKJ3</accession>
<proteinExistence type="inferred from homology"/>
<evidence type="ECO:0000256" key="5">
    <source>
        <dbReference type="ARBA" id="ARBA00049442"/>
    </source>
</evidence>
<feature type="binding site" evidence="6">
    <location>
        <begin position="131"/>
        <end position="135"/>
    </location>
    <ligand>
        <name>NADP(+)</name>
        <dbReference type="ChEBI" id="CHEBI:58349"/>
    </ligand>
</feature>
<protein>
    <recommendedName>
        <fullName evidence="2 6">Shikimate dehydrogenase (NADP(+))</fullName>
        <shortName evidence="6">SDH</shortName>
        <ecNumber evidence="2 6">1.1.1.25</ecNumber>
    </recommendedName>
</protein>
<evidence type="ECO:0000256" key="1">
    <source>
        <dbReference type="ARBA" id="ARBA00004871"/>
    </source>
</evidence>